<comment type="caution">
    <text evidence="1">The sequence shown here is derived from an EMBL/GenBank/DDBJ whole genome shotgun (WGS) entry which is preliminary data.</text>
</comment>
<evidence type="ECO:0000313" key="2">
    <source>
        <dbReference type="Proteomes" id="UP000244225"/>
    </source>
</evidence>
<keyword evidence="2" id="KW-1185">Reference proteome</keyword>
<reference evidence="1 2" key="1">
    <citation type="submission" date="2018-04" db="EMBL/GenBank/DDBJ databases">
        <title>Genomic Encyclopedia of Archaeal and Bacterial Type Strains, Phase II (KMG-II): from individual species to whole genera.</title>
        <authorList>
            <person name="Goeker M."/>
        </authorList>
    </citation>
    <scope>NUCLEOTIDE SEQUENCE [LARGE SCALE GENOMIC DNA]</scope>
    <source>
        <strain evidence="1 2">DSM 100162</strain>
    </source>
</reference>
<dbReference type="RefSeq" id="WP_108213327.1">
    <property type="nucleotide sequence ID" value="NZ_QBKI01000011.1"/>
</dbReference>
<name>A0A2T5YD07_9BACT</name>
<gene>
    <name evidence="1" type="ORF">C8N40_11161</name>
</gene>
<evidence type="ECO:0000313" key="1">
    <source>
        <dbReference type="EMBL" id="PTX14396.1"/>
    </source>
</evidence>
<sequence length="78" mass="8949">MNTKQNSKIKLPRGWNKKIQGMAKCSATTVTKKIQEGDTDHDVWRAYKQLLGEALTKKKAKQHEVEEANKLREQLEVA</sequence>
<protein>
    <submittedName>
        <fullName evidence="1">Uncharacterized protein</fullName>
    </submittedName>
</protein>
<dbReference type="Proteomes" id="UP000244225">
    <property type="component" value="Unassembled WGS sequence"/>
</dbReference>
<accession>A0A2T5YD07</accession>
<dbReference type="AlphaFoldDB" id="A0A2T5YD07"/>
<organism evidence="1 2">
    <name type="scientific">Pontibacter mucosus</name>
    <dbReference type="NCBI Taxonomy" id="1649266"/>
    <lineage>
        <taxon>Bacteria</taxon>
        <taxon>Pseudomonadati</taxon>
        <taxon>Bacteroidota</taxon>
        <taxon>Cytophagia</taxon>
        <taxon>Cytophagales</taxon>
        <taxon>Hymenobacteraceae</taxon>
        <taxon>Pontibacter</taxon>
    </lineage>
</organism>
<dbReference type="EMBL" id="QBKI01000011">
    <property type="protein sequence ID" value="PTX14396.1"/>
    <property type="molecule type" value="Genomic_DNA"/>
</dbReference>
<proteinExistence type="predicted"/>